<keyword evidence="3" id="KW-1185">Reference proteome</keyword>
<sequence>MATKFASKACCVLLGLLAAWPALAMEPGDLRDALQRKSDRYLVLDAEVLLELEAQFRTLLSRDDDRDLDSVRSQLEQVGFGWHQLDDGVLLLTDADERGLGHYLFRLTSDSPLMVQAPHQFFDRHSGELALNLFLAGRGSVLALNSAHRRTPIRHRSGKADLAHLEGTVFDALTRAFNQTRPDAAVVQLHGFAAGKRKSPEGRRADLIVSSGQRWLQPQAAEFAACFAESGRWQVLRYPVDVGELGGTTNVQGALLRRLGNNRFVHLELSRPLRDRLRVDRAEFDRFSGCVQALAGGRP</sequence>
<reference evidence="2 3" key="1">
    <citation type="submission" date="2023-12" db="EMBL/GenBank/DDBJ databases">
        <title>Marinobacter qingdaonensis sp. nov., isolated from the intertidal sediment of Qingdao, PR China.</title>
        <authorList>
            <person name="Li Y."/>
        </authorList>
    </citation>
    <scope>NUCLEOTIDE SEQUENCE [LARGE SCALE GENOMIC DNA]</scope>
    <source>
        <strain evidence="2 3">ASW11-75</strain>
    </source>
</reference>
<dbReference type="Proteomes" id="UP001305746">
    <property type="component" value="Unassembled WGS sequence"/>
</dbReference>
<protein>
    <submittedName>
        <fullName evidence="2">Uncharacterized protein</fullName>
    </submittedName>
</protein>
<feature type="signal peptide" evidence="1">
    <location>
        <begin position="1"/>
        <end position="24"/>
    </location>
</feature>
<name>A0ABU5NXX9_9GAMM</name>
<feature type="chain" id="PRO_5046866195" evidence="1">
    <location>
        <begin position="25"/>
        <end position="299"/>
    </location>
</feature>
<accession>A0ABU5NXX9</accession>
<evidence type="ECO:0000256" key="1">
    <source>
        <dbReference type="SAM" id="SignalP"/>
    </source>
</evidence>
<proteinExistence type="predicted"/>
<keyword evidence="1" id="KW-0732">Signal</keyword>
<dbReference type="EMBL" id="JAYDCJ010000003">
    <property type="protein sequence ID" value="MEA1080653.1"/>
    <property type="molecule type" value="Genomic_DNA"/>
</dbReference>
<organism evidence="2 3">
    <name type="scientific">Marinobacter qingdaonensis</name>
    <dbReference type="NCBI Taxonomy" id="3108486"/>
    <lineage>
        <taxon>Bacteria</taxon>
        <taxon>Pseudomonadati</taxon>
        <taxon>Pseudomonadota</taxon>
        <taxon>Gammaproteobacteria</taxon>
        <taxon>Pseudomonadales</taxon>
        <taxon>Marinobacteraceae</taxon>
        <taxon>Marinobacter</taxon>
    </lineage>
</organism>
<gene>
    <name evidence="2" type="ORF">U5822_08220</name>
</gene>
<dbReference type="RefSeq" id="WP_322855145.1">
    <property type="nucleotide sequence ID" value="NZ_JAYDCJ010000003.1"/>
</dbReference>
<comment type="caution">
    <text evidence="2">The sequence shown here is derived from an EMBL/GenBank/DDBJ whole genome shotgun (WGS) entry which is preliminary data.</text>
</comment>
<evidence type="ECO:0000313" key="3">
    <source>
        <dbReference type="Proteomes" id="UP001305746"/>
    </source>
</evidence>
<evidence type="ECO:0000313" key="2">
    <source>
        <dbReference type="EMBL" id="MEA1080653.1"/>
    </source>
</evidence>